<evidence type="ECO:0000313" key="2">
    <source>
        <dbReference type="EMBL" id="EED87703.1"/>
    </source>
</evidence>
<feature type="compositionally biased region" description="Basic residues" evidence="1">
    <location>
        <begin position="311"/>
        <end position="322"/>
    </location>
</feature>
<dbReference type="RefSeq" id="XP_002294923.1">
    <property type="nucleotide sequence ID" value="XM_002294887.1"/>
</dbReference>
<dbReference type="PANTHER" id="PTHR31240">
    <property type="entry name" value="MATERNAL EFFECT EMBRYO ARREST 18"/>
    <property type="match status" value="1"/>
</dbReference>
<feature type="compositionally biased region" description="Polar residues" evidence="1">
    <location>
        <begin position="330"/>
        <end position="345"/>
    </location>
</feature>
<reference evidence="2 3" key="1">
    <citation type="journal article" date="2004" name="Science">
        <title>The genome of the diatom Thalassiosira pseudonana: ecology, evolution, and metabolism.</title>
        <authorList>
            <person name="Armbrust E.V."/>
            <person name="Berges J.A."/>
            <person name="Bowler C."/>
            <person name="Green B.R."/>
            <person name="Martinez D."/>
            <person name="Putnam N.H."/>
            <person name="Zhou S."/>
            <person name="Allen A.E."/>
            <person name="Apt K.E."/>
            <person name="Bechner M."/>
            <person name="Brzezinski M.A."/>
            <person name="Chaal B.K."/>
            <person name="Chiovitti A."/>
            <person name="Davis A.K."/>
            <person name="Demarest M.S."/>
            <person name="Detter J.C."/>
            <person name="Glavina T."/>
            <person name="Goodstein D."/>
            <person name="Hadi M.Z."/>
            <person name="Hellsten U."/>
            <person name="Hildebrand M."/>
            <person name="Jenkins B.D."/>
            <person name="Jurka J."/>
            <person name="Kapitonov V.V."/>
            <person name="Kroger N."/>
            <person name="Lau W.W."/>
            <person name="Lane T.W."/>
            <person name="Larimer F.W."/>
            <person name="Lippmeier J.C."/>
            <person name="Lucas S."/>
            <person name="Medina M."/>
            <person name="Montsant A."/>
            <person name="Obornik M."/>
            <person name="Parker M.S."/>
            <person name="Palenik B."/>
            <person name="Pazour G.J."/>
            <person name="Richardson P.M."/>
            <person name="Rynearson T.A."/>
            <person name="Saito M.A."/>
            <person name="Schwartz D.C."/>
            <person name="Thamatrakoln K."/>
            <person name="Valentin K."/>
            <person name="Vardi A."/>
            <person name="Wilkerson F.P."/>
            <person name="Rokhsar D.S."/>
        </authorList>
    </citation>
    <scope>NUCLEOTIDE SEQUENCE [LARGE SCALE GENOMIC DNA]</scope>
    <source>
        <strain evidence="2 3">CCMP1335</strain>
    </source>
</reference>
<dbReference type="InParanoid" id="B8CFW9"/>
<evidence type="ECO:0000256" key="1">
    <source>
        <dbReference type="SAM" id="MobiDB-lite"/>
    </source>
</evidence>
<dbReference type="eggNOG" id="ENOG502QUXN">
    <property type="taxonomic scope" value="Eukaryota"/>
</dbReference>
<gene>
    <name evidence="2" type="ORF">THAPSDRAFT_270110</name>
</gene>
<accession>B8CFW9</accession>
<evidence type="ECO:0000313" key="3">
    <source>
        <dbReference type="Proteomes" id="UP000001449"/>
    </source>
</evidence>
<dbReference type="PANTHER" id="PTHR31240:SF0">
    <property type="entry name" value="MATERNAL EFFECT EMBRYO ARREST 18"/>
    <property type="match status" value="1"/>
</dbReference>
<protein>
    <submittedName>
        <fullName evidence="2">Uncharacterized protein</fullName>
    </submittedName>
</protein>
<keyword evidence="3" id="KW-1185">Reference proteome</keyword>
<dbReference type="GeneID" id="7448233"/>
<feature type="region of interest" description="Disordered" evidence="1">
    <location>
        <begin position="60"/>
        <end position="98"/>
    </location>
</feature>
<dbReference type="Gene3D" id="3.40.50.10680">
    <property type="entry name" value="CofD-like domains"/>
    <property type="match status" value="1"/>
</dbReference>
<dbReference type="SUPFAM" id="SSF142338">
    <property type="entry name" value="CofD-like"/>
    <property type="match status" value="1"/>
</dbReference>
<dbReference type="GO" id="GO:0043743">
    <property type="term" value="F:LPPG:FO 2-phospho-L-lactate transferase activity"/>
    <property type="evidence" value="ECO:0007669"/>
    <property type="project" value="InterPro"/>
</dbReference>
<feature type="region of interest" description="Disordered" evidence="1">
    <location>
        <begin position="303"/>
        <end position="348"/>
    </location>
</feature>
<dbReference type="Pfam" id="PF01933">
    <property type="entry name" value="CofD"/>
    <property type="match status" value="1"/>
</dbReference>
<feature type="region of interest" description="Disordered" evidence="1">
    <location>
        <begin position="1"/>
        <end position="33"/>
    </location>
</feature>
<sequence length="580" mass="62736">MNQSKHGYHRRETAKTSNLESNGGGGGDYMLDLGASFGKSTKSSVADFTSKEFSSDEITIELNDTKMSNKHNQQTDELEDDNEDDNSEANNPRRGRPGIVVFSGGTAFNSAAAEMASPIAGGTKVWHVLPVTDDGGSTAEIVRVLGGPAVGDIRSRLLRLAPGTTGEARAVRRLLGHRLVKDSDDDTNNLETTRDYEHPLWKGVSAPYRSIIRAFLVHFHTQVLQTHNGMRHSQSNPPFDFTGGSVGNFFFAGARTFFGSLPAAIFLFSKVAGMPSGSRVIPSVLTEERLVLGAVLKDGTRIRGQYNISHPHPKLPRRNRVRSKSDASHKQQSSAQRDRSGSASNLGHRAIHPEPNPLVLDAIANSNCIVFGCGSLYTSVLPSLVLEGVGEAIAQLDCGATPVPKVLLLNGWHDRETSWSELSDDGELVVKRMDATAFVEAVVDALDMGGVQSGWYDNSDLGDEECNDSSNPLPLVTDYITHILYPIGTEIEINERSLCDFCSARLTQSQRTEGKDNQRTPSKSNRSTQVKQIKVIGVASIPANKCSEGSRSGGQSYQRVFDPRSLVDTLLDLANGGSGE</sequence>
<dbReference type="CDD" id="cd07187">
    <property type="entry name" value="YvcK_like"/>
    <property type="match status" value="1"/>
</dbReference>
<reference evidence="2 3" key="2">
    <citation type="journal article" date="2008" name="Nature">
        <title>The Phaeodactylum genome reveals the evolutionary history of diatom genomes.</title>
        <authorList>
            <person name="Bowler C."/>
            <person name="Allen A.E."/>
            <person name="Badger J.H."/>
            <person name="Grimwood J."/>
            <person name="Jabbari K."/>
            <person name="Kuo A."/>
            <person name="Maheswari U."/>
            <person name="Martens C."/>
            <person name="Maumus F."/>
            <person name="Otillar R.P."/>
            <person name="Rayko E."/>
            <person name="Salamov A."/>
            <person name="Vandepoele K."/>
            <person name="Beszteri B."/>
            <person name="Gruber A."/>
            <person name="Heijde M."/>
            <person name="Katinka M."/>
            <person name="Mock T."/>
            <person name="Valentin K."/>
            <person name="Verret F."/>
            <person name="Berges J.A."/>
            <person name="Brownlee C."/>
            <person name="Cadoret J.P."/>
            <person name="Chiovitti A."/>
            <person name="Choi C.J."/>
            <person name="Coesel S."/>
            <person name="De Martino A."/>
            <person name="Detter J.C."/>
            <person name="Durkin C."/>
            <person name="Falciatore A."/>
            <person name="Fournet J."/>
            <person name="Haruta M."/>
            <person name="Huysman M.J."/>
            <person name="Jenkins B.D."/>
            <person name="Jiroutova K."/>
            <person name="Jorgensen R.E."/>
            <person name="Joubert Y."/>
            <person name="Kaplan A."/>
            <person name="Kroger N."/>
            <person name="Kroth P.G."/>
            <person name="La Roche J."/>
            <person name="Lindquist E."/>
            <person name="Lommer M."/>
            <person name="Martin-Jezequel V."/>
            <person name="Lopez P.J."/>
            <person name="Lucas S."/>
            <person name="Mangogna M."/>
            <person name="McGinnis K."/>
            <person name="Medlin L.K."/>
            <person name="Montsant A."/>
            <person name="Oudot-Le Secq M.P."/>
            <person name="Napoli C."/>
            <person name="Obornik M."/>
            <person name="Parker M.S."/>
            <person name="Petit J.L."/>
            <person name="Porcel B.M."/>
            <person name="Poulsen N."/>
            <person name="Robison M."/>
            <person name="Rychlewski L."/>
            <person name="Rynearson T.A."/>
            <person name="Schmutz J."/>
            <person name="Shapiro H."/>
            <person name="Siaut M."/>
            <person name="Stanley M."/>
            <person name="Sussman M.R."/>
            <person name="Taylor A.R."/>
            <person name="Vardi A."/>
            <person name="von Dassow P."/>
            <person name="Vyverman W."/>
            <person name="Willis A."/>
            <person name="Wyrwicz L.S."/>
            <person name="Rokhsar D.S."/>
            <person name="Weissenbach J."/>
            <person name="Armbrust E.V."/>
            <person name="Green B.R."/>
            <person name="Van de Peer Y."/>
            <person name="Grigoriev I.V."/>
        </authorList>
    </citation>
    <scope>NUCLEOTIDE SEQUENCE [LARGE SCALE GENOMIC DNA]</scope>
    <source>
        <strain evidence="2 3">CCMP1335</strain>
    </source>
</reference>
<dbReference type="STRING" id="35128.B8CFW9"/>
<dbReference type="PaxDb" id="35128-Thaps270110"/>
<dbReference type="HOGENOM" id="CLU_019029_0_0_1"/>
<dbReference type="Proteomes" id="UP000001449">
    <property type="component" value="Chromosome 22"/>
</dbReference>
<organism evidence="2 3">
    <name type="scientific">Thalassiosira pseudonana</name>
    <name type="common">Marine diatom</name>
    <name type="synonym">Cyclotella nana</name>
    <dbReference type="NCBI Taxonomy" id="35128"/>
    <lineage>
        <taxon>Eukaryota</taxon>
        <taxon>Sar</taxon>
        <taxon>Stramenopiles</taxon>
        <taxon>Ochrophyta</taxon>
        <taxon>Bacillariophyta</taxon>
        <taxon>Coscinodiscophyceae</taxon>
        <taxon>Thalassiosirophycidae</taxon>
        <taxon>Thalassiosirales</taxon>
        <taxon>Thalassiosiraceae</taxon>
        <taxon>Thalassiosira</taxon>
    </lineage>
</organism>
<dbReference type="InterPro" id="IPR002882">
    <property type="entry name" value="CofD"/>
</dbReference>
<proteinExistence type="predicted"/>
<dbReference type="EMBL" id="CM000653">
    <property type="protein sequence ID" value="EED87703.1"/>
    <property type="molecule type" value="Genomic_DNA"/>
</dbReference>
<dbReference type="InterPro" id="IPR038136">
    <property type="entry name" value="CofD-like_dom_sf"/>
</dbReference>
<dbReference type="KEGG" id="tps:THAPSDRAFT_270110"/>
<name>B8CFW9_THAPS</name>
<feature type="compositionally biased region" description="Polar residues" evidence="1">
    <location>
        <begin position="519"/>
        <end position="529"/>
    </location>
</feature>
<feature type="compositionally biased region" description="Acidic residues" evidence="1">
    <location>
        <begin position="76"/>
        <end position="87"/>
    </location>
</feature>
<feature type="region of interest" description="Disordered" evidence="1">
    <location>
        <begin position="510"/>
        <end position="529"/>
    </location>
</feature>
<dbReference type="AlphaFoldDB" id="B8CFW9"/>